<dbReference type="AlphaFoldDB" id="A0AAW3S578"/>
<dbReference type="EMBL" id="RAUE01000017">
    <property type="protein sequence ID" value="MBA0311514.1"/>
    <property type="molecule type" value="Genomic_DNA"/>
</dbReference>
<reference evidence="3" key="3">
    <citation type="journal article" date="2020" name="Front. Microbiol.">
        <title>Genetic Variants of the DSF Quorum Sensing System in Stenotrophomonas maltophilia Influence Virulence and Resistance Phenotypes Among Genotypically Diverse Clinical Isolates.</title>
        <authorList>
            <person name="Yero D."/>
            <person name="Huedo P."/>
            <person name="Conchillo-Sole O."/>
            <person name="Martinez-Servat S."/>
            <person name="Mamat U."/>
            <person name="Coves X."/>
            <person name="Llanas F."/>
            <person name="Roca I."/>
            <person name="Vila J."/>
            <person name="Schaible U.E."/>
            <person name="Daura X."/>
            <person name="Gibert I."/>
        </authorList>
    </citation>
    <scope>NUCLEOTIDE SEQUENCE</scope>
    <source>
        <strain evidence="3">OG156</strain>
    </source>
</reference>
<dbReference type="EMBL" id="JZIW01000001">
    <property type="protein sequence ID" value="KOO84452.1"/>
    <property type="molecule type" value="Genomic_DNA"/>
</dbReference>
<evidence type="ECO:0000313" key="5">
    <source>
        <dbReference type="Proteomes" id="UP000822271"/>
    </source>
</evidence>
<dbReference type="Proteomes" id="UP000822271">
    <property type="component" value="Unassembled WGS sequence"/>
</dbReference>
<dbReference type="Proteomes" id="UP000037632">
    <property type="component" value="Unassembled WGS sequence"/>
</dbReference>
<protein>
    <recommendedName>
        <fullName evidence="6">DNA-binding protein</fullName>
    </recommendedName>
</protein>
<evidence type="ECO:0008006" key="6">
    <source>
        <dbReference type="Google" id="ProtNLM"/>
    </source>
</evidence>
<evidence type="ECO:0000313" key="3">
    <source>
        <dbReference type="EMBL" id="MBA0311514.1"/>
    </source>
</evidence>
<feature type="coiled-coil region" evidence="1">
    <location>
        <begin position="84"/>
        <end position="111"/>
    </location>
</feature>
<proteinExistence type="predicted"/>
<evidence type="ECO:0000256" key="1">
    <source>
        <dbReference type="SAM" id="Coils"/>
    </source>
</evidence>
<evidence type="ECO:0000313" key="2">
    <source>
        <dbReference type="EMBL" id="KOO84452.1"/>
    </source>
</evidence>
<reference evidence="2 4" key="1">
    <citation type="journal article" date="2015" name="Antimicrob. Agents Chemother.">
        <title>Whole-Genome Sequencing Identifies Emergence of a Quinolone Resistance Mutation in a Case of Stenotrophomonas maltophilia Bacteremia.</title>
        <authorList>
            <person name="Pak T.R."/>
            <person name="Altman D.R."/>
            <person name="Attie O."/>
            <person name="Sebra R."/>
            <person name="Hamula C.L."/>
            <person name="Lewis M."/>
            <person name="Deikus G."/>
            <person name="Newman L.C."/>
            <person name="Fang G."/>
            <person name="Hand J."/>
            <person name="Papel G."/>
            <person name="Wallach F."/>
            <person name="Schadt E.E."/>
            <person name="Huprikar S."/>
            <person name="van Bakel H."/>
            <person name="Kasarskis A."/>
            <person name="Bashir A."/>
        </authorList>
    </citation>
    <scope>NUCLEOTIDE SEQUENCE [LARGE SCALE GENOMIC DNA]</scope>
    <source>
        <strain evidence="2 4">ISMMS6</strain>
    </source>
</reference>
<keyword evidence="1" id="KW-0175">Coiled coil</keyword>
<comment type="caution">
    <text evidence="3">The sequence shown here is derived from an EMBL/GenBank/DDBJ whole genome shotgun (WGS) entry which is preliminary data.</text>
</comment>
<accession>A0AAW3S578</accession>
<name>A0AAW3S578_STEMA</name>
<reference evidence="3" key="2">
    <citation type="submission" date="2018-09" db="EMBL/GenBank/DDBJ databases">
        <authorList>
            <person name="Groschel M."/>
            <person name="Kohl T."/>
            <person name="Conchillo-Sole O."/>
            <person name="Mamat U."/>
            <person name="Yero D."/>
            <person name="Niemann S."/>
            <person name="Daura X."/>
            <person name="Gibert I."/>
        </authorList>
    </citation>
    <scope>NUCLEOTIDE SEQUENCE</scope>
    <source>
        <strain evidence="3">OG156</strain>
    </source>
</reference>
<gene>
    <name evidence="3" type="ORF">D7Y33_10945</name>
    <name evidence="2" type="ORF">VL23_15340</name>
</gene>
<organism evidence="3 5">
    <name type="scientific">Stenotrophomonas maltophilia</name>
    <name type="common">Pseudomonas maltophilia</name>
    <name type="synonym">Xanthomonas maltophilia</name>
    <dbReference type="NCBI Taxonomy" id="40324"/>
    <lineage>
        <taxon>Bacteria</taxon>
        <taxon>Pseudomonadati</taxon>
        <taxon>Pseudomonadota</taxon>
        <taxon>Gammaproteobacteria</taxon>
        <taxon>Lysobacterales</taxon>
        <taxon>Lysobacteraceae</taxon>
        <taxon>Stenotrophomonas</taxon>
        <taxon>Stenotrophomonas maltophilia group</taxon>
    </lineage>
</organism>
<evidence type="ECO:0000313" key="4">
    <source>
        <dbReference type="Proteomes" id="UP000037632"/>
    </source>
</evidence>
<sequence>MEPDVSGAVAAYTMGISLDSLNSRRRAGKGLFPDFTRAKSNKGGTRYNWRSVLDCSEAEVNGRWISAGRQRIEEDEASALSAALAVAKIRRAEADAEIESLTKALKRLGIKALERVLPWAVDDRGRVLGSAAAYPAHLAKPHTTLEALQMPWVERRLHDVLMDAVDSILSDVRQALNRAREASLG</sequence>